<organism evidence="22 23">
    <name type="scientific">Piscinibacter gummiphilus</name>
    <dbReference type="NCBI Taxonomy" id="946333"/>
    <lineage>
        <taxon>Bacteria</taxon>
        <taxon>Pseudomonadati</taxon>
        <taxon>Pseudomonadota</taxon>
        <taxon>Betaproteobacteria</taxon>
        <taxon>Burkholderiales</taxon>
        <taxon>Sphaerotilaceae</taxon>
        <taxon>Piscinibacter</taxon>
    </lineage>
</organism>
<evidence type="ECO:0000256" key="11">
    <source>
        <dbReference type="ARBA" id="ARBA00022982"/>
    </source>
</evidence>
<accession>A0ABZ0CZV0</accession>
<feature type="domain" description="Cytochrome c" evidence="21">
    <location>
        <begin position="149"/>
        <end position="241"/>
    </location>
</feature>
<evidence type="ECO:0000256" key="9">
    <source>
        <dbReference type="ARBA" id="ARBA00022729"/>
    </source>
</evidence>
<evidence type="ECO:0000256" key="16">
    <source>
        <dbReference type="ARBA" id="ARBA00032236"/>
    </source>
</evidence>
<comment type="catalytic activity">
    <reaction evidence="18">
        <text>L-cysteinyl-[SoxY protein] + thiosulfate + 2 Fe(III)-[cytochrome c] = S-sulfosulfanyl-L-cysteinyl-[SoxY protein] + 2 Fe(II)-[cytochrome c] + 2 H(+)</text>
        <dbReference type="Rhea" id="RHEA:56720"/>
        <dbReference type="Rhea" id="RHEA-COMP:10350"/>
        <dbReference type="Rhea" id="RHEA-COMP:14328"/>
        <dbReference type="Rhea" id="RHEA-COMP:14399"/>
        <dbReference type="Rhea" id="RHEA-COMP:14691"/>
        <dbReference type="ChEBI" id="CHEBI:15378"/>
        <dbReference type="ChEBI" id="CHEBI:29033"/>
        <dbReference type="ChEBI" id="CHEBI:29034"/>
        <dbReference type="ChEBI" id="CHEBI:29950"/>
        <dbReference type="ChEBI" id="CHEBI:33542"/>
        <dbReference type="ChEBI" id="CHEBI:139321"/>
        <dbReference type="EC" id="2.8.5.2"/>
    </reaction>
</comment>
<evidence type="ECO:0000313" key="23">
    <source>
        <dbReference type="Proteomes" id="UP001303946"/>
    </source>
</evidence>
<keyword evidence="8" id="KW-0479">Metal-binding</keyword>
<dbReference type="InterPro" id="IPR025710">
    <property type="entry name" value="SoxA"/>
</dbReference>
<keyword evidence="5" id="KW-0813">Transport</keyword>
<dbReference type="Gene3D" id="1.10.760.10">
    <property type="entry name" value="Cytochrome c-like domain"/>
    <property type="match status" value="2"/>
</dbReference>
<protein>
    <recommendedName>
        <fullName evidence="4">L-cysteine S-thiosulfotransferase subunit SoxA</fullName>
        <ecNumber evidence="3">2.8.5.2</ecNumber>
    </recommendedName>
    <alternativeName>
        <fullName evidence="16">Protein SoxA</fullName>
    </alternativeName>
    <alternativeName>
        <fullName evidence="17">SoxAX cytochrome complex subunit A</fullName>
    </alternativeName>
    <alternativeName>
        <fullName evidence="15">Sulfur oxidizing protein A</fullName>
    </alternativeName>
    <alternativeName>
        <fullName evidence="14">Thiosulfate-oxidizing multienzyme system protein SoxA</fullName>
    </alternativeName>
</protein>
<comment type="catalytic activity">
    <reaction evidence="19">
        <text>S-sulfanyl-L-cysteinyl-[SoxY protein] + thiosulfate + 2 Fe(III)-[cytochrome c] = S-(2-sulfodisulfanyl)-L-cysteinyl-[SoxY protein] + 2 Fe(II)-[cytochrome c] + 2 H(+)</text>
        <dbReference type="Rhea" id="RHEA:51224"/>
        <dbReference type="Rhea" id="RHEA-COMP:10350"/>
        <dbReference type="Rhea" id="RHEA-COMP:14399"/>
        <dbReference type="Rhea" id="RHEA-COMP:14689"/>
        <dbReference type="Rhea" id="RHEA-COMP:14690"/>
        <dbReference type="ChEBI" id="CHEBI:15378"/>
        <dbReference type="ChEBI" id="CHEBI:29033"/>
        <dbReference type="ChEBI" id="CHEBI:29034"/>
        <dbReference type="ChEBI" id="CHEBI:33542"/>
        <dbReference type="ChEBI" id="CHEBI:61963"/>
        <dbReference type="ChEBI" id="CHEBI:140664"/>
        <dbReference type="EC" id="2.8.5.2"/>
    </reaction>
</comment>
<evidence type="ECO:0000256" key="6">
    <source>
        <dbReference type="ARBA" id="ARBA00022617"/>
    </source>
</evidence>
<evidence type="ECO:0000256" key="8">
    <source>
        <dbReference type="ARBA" id="ARBA00022723"/>
    </source>
</evidence>
<evidence type="ECO:0000256" key="4">
    <source>
        <dbReference type="ARBA" id="ARBA00019364"/>
    </source>
</evidence>
<dbReference type="Pfam" id="PF21342">
    <property type="entry name" value="SoxA-TsdA_cyt-c"/>
    <property type="match status" value="2"/>
</dbReference>
<keyword evidence="11" id="KW-0249">Electron transport</keyword>
<dbReference type="EC" id="2.8.5.2" evidence="3"/>
<feature type="domain" description="Cytochrome c" evidence="21">
    <location>
        <begin position="50"/>
        <end position="135"/>
    </location>
</feature>
<evidence type="ECO:0000256" key="18">
    <source>
        <dbReference type="ARBA" id="ARBA00048077"/>
    </source>
</evidence>
<comment type="similarity">
    <text evidence="13">Belongs to the SoxA family.</text>
</comment>
<dbReference type="NCBIfam" id="TIGR04484">
    <property type="entry name" value="thiosulf_SoxA"/>
    <property type="match status" value="1"/>
</dbReference>
<evidence type="ECO:0000256" key="19">
    <source>
        <dbReference type="ARBA" id="ARBA00048423"/>
    </source>
</evidence>
<evidence type="ECO:0000259" key="21">
    <source>
        <dbReference type="Pfam" id="PF21342"/>
    </source>
</evidence>
<evidence type="ECO:0000256" key="12">
    <source>
        <dbReference type="ARBA" id="ARBA00023004"/>
    </source>
</evidence>
<dbReference type="InterPro" id="IPR036909">
    <property type="entry name" value="Cyt_c-like_dom_sf"/>
</dbReference>
<evidence type="ECO:0000256" key="15">
    <source>
        <dbReference type="ARBA" id="ARBA00030833"/>
    </source>
</evidence>
<evidence type="ECO:0000256" key="7">
    <source>
        <dbReference type="ARBA" id="ARBA00022679"/>
    </source>
</evidence>
<evidence type="ECO:0000256" key="14">
    <source>
        <dbReference type="ARBA" id="ARBA00030174"/>
    </source>
</evidence>
<evidence type="ECO:0000313" key="22">
    <source>
        <dbReference type="EMBL" id="WOB08711.1"/>
    </source>
</evidence>
<dbReference type="RefSeq" id="WP_316701546.1">
    <property type="nucleotide sequence ID" value="NZ_CP136336.1"/>
</dbReference>
<keyword evidence="6" id="KW-0349">Heme</keyword>
<keyword evidence="7" id="KW-0808">Transferase</keyword>
<evidence type="ECO:0000256" key="13">
    <source>
        <dbReference type="ARBA" id="ARBA00025746"/>
    </source>
</evidence>
<dbReference type="EMBL" id="CP136336">
    <property type="protein sequence ID" value="WOB08711.1"/>
    <property type="molecule type" value="Genomic_DNA"/>
</dbReference>
<evidence type="ECO:0000256" key="20">
    <source>
        <dbReference type="SAM" id="SignalP"/>
    </source>
</evidence>
<keyword evidence="10" id="KW-0574">Periplasm</keyword>
<evidence type="ECO:0000256" key="17">
    <source>
        <dbReference type="ARBA" id="ARBA00032318"/>
    </source>
</evidence>
<comment type="subunit">
    <text evidence="2">Heterodimer of SoxA and SoxX.</text>
</comment>
<keyword evidence="12" id="KW-0408">Iron</keyword>
<evidence type="ECO:0000256" key="1">
    <source>
        <dbReference type="ARBA" id="ARBA00004418"/>
    </source>
</evidence>
<proteinExistence type="inferred from homology"/>
<dbReference type="SUPFAM" id="SSF46626">
    <property type="entry name" value="Cytochrome c"/>
    <property type="match status" value="2"/>
</dbReference>
<evidence type="ECO:0000256" key="2">
    <source>
        <dbReference type="ARBA" id="ARBA00011530"/>
    </source>
</evidence>
<keyword evidence="23" id="KW-1185">Reference proteome</keyword>
<keyword evidence="9 20" id="KW-0732">Signal</keyword>
<comment type="subcellular location">
    <subcellularLocation>
        <location evidence="1">Periplasm</location>
    </subcellularLocation>
</comment>
<feature type="chain" id="PRO_5045662984" description="L-cysteine S-thiosulfotransferase subunit SoxA" evidence="20">
    <location>
        <begin position="18"/>
        <end position="249"/>
    </location>
</feature>
<evidence type="ECO:0000256" key="5">
    <source>
        <dbReference type="ARBA" id="ARBA00022448"/>
    </source>
</evidence>
<sequence length="249" mass="27677">MKLAALLLLVMAPAVFAQDLRRSGFDDMSRETQAMQRDDLQNPGMLWVQEGAALWAQPPAAEGKACSGCHTAASMRGVATRYPAFDAVLQRPVNLSQRINLCRERRQKSAPLAHESPDLLALESYVAHQSRGLPIAPPDDARLQPYRTRGEAMYRQRLGQLDLSCAQCHDQRAGLRLGGSRIPQGHANGYPLYRLEWQSLGSLQRRLRNCLTGVRAEPYPFGDMALIELELYLASRDEGMTLEAPAVRP</sequence>
<reference evidence="22 23" key="1">
    <citation type="submission" date="2023-10" db="EMBL/GenBank/DDBJ databases">
        <title>Bacteria for the degradation of biodegradable plastic PBAT(Polybutylene adipate terephthalate).</title>
        <authorList>
            <person name="Weon H.-Y."/>
            <person name="Yeon J."/>
        </authorList>
    </citation>
    <scope>NUCLEOTIDE SEQUENCE [LARGE SCALE GENOMIC DNA]</scope>
    <source>
        <strain evidence="22 23">SBD 7-3</strain>
    </source>
</reference>
<evidence type="ECO:0000256" key="10">
    <source>
        <dbReference type="ARBA" id="ARBA00022764"/>
    </source>
</evidence>
<feature type="signal peptide" evidence="20">
    <location>
        <begin position="1"/>
        <end position="17"/>
    </location>
</feature>
<evidence type="ECO:0000256" key="3">
    <source>
        <dbReference type="ARBA" id="ARBA00012408"/>
    </source>
</evidence>
<dbReference type="PIRSF" id="PIRSF038455">
    <property type="entry name" value="SoxA"/>
    <property type="match status" value="1"/>
</dbReference>
<gene>
    <name evidence="22" type="primary">soxA</name>
    <name evidence="22" type="ORF">RXV79_01335</name>
</gene>
<dbReference type="InterPro" id="IPR009056">
    <property type="entry name" value="Cyt_c-like_dom"/>
</dbReference>
<name>A0ABZ0CZV0_9BURK</name>
<dbReference type="Proteomes" id="UP001303946">
    <property type="component" value="Chromosome"/>
</dbReference>